<dbReference type="RefSeq" id="WP_109667386.1">
    <property type="nucleotide sequence ID" value="NZ_QGGW01000003.1"/>
</dbReference>
<evidence type="ECO:0000313" key="3">
    <source>
        <dbReference type="EMBL" id="PWK61145.1"/>
    </source>
</evidence>
<dbReference type="PANTHER" id="PTHR46401">
    <property type="entry name" value="GLYCOSYLTRANSFERASE WBBK-RELATED"/>
    <property type="match status" value="1"/>
</dbReference>
<dbReference type="GO" id="GO:0008146">
    <property type="term" value="F:sulfotransferase activity"/>
    <property type="evidence" value="ECO:0007669"/>
    <property type="project" value="InterPro"/>
</dbReference>
<proteinExistence type="predicted"/>
<feature type="domain" description="Sulfotransferase" evidence="2">
    <location>
        <begin position="18"/>
        <end position="187"/>
    </location>
</feature>
<evidence type="ECO:0000256" key="1">
    <source>
        <dbReference type="ARBA" id="ARBA00022679"/>
    </source>
</evidence>
<protein>
    <submittedName>
        <fullName evidence="3">Glycosyltransferase involved in cell wall biosynthesis</fullName>
    </submittedName>
</protein>
<dbReference type="Gene3D" id="3.40.50.2000">
    <property type="entry name" value="Glycogen Phosphorylase B"/>
    <property type="match status" value="1"/>
</dbReference>
<dbReference type="Proteomes" id="UP000245708">
    <property type="component" value="Unassembled WGS sequence"/>
</dbReference>
<dbReference type="EMBL" id="QGGW01000003">
    <property type="protein sequence ID" value="PWK61145.1"/>
    <property type="molecule type" value="Genomic_DNA"/>
</dbReference>
<dbReference type="Gene3D" id="3.40.50.300">
    <property type="entry name" value="P-loop containing nucleotide triphosphate hydrolases"/>
    <property type="match status" value="1"/>
</dbReference>
<accession>A0A316GKQ0</accession>
<sequence length="910" mass="99689">MNLHRRNAIAFESTAQGFLIMAVPRSGTTLLARVMNAHPDIVCGSERFHGHTFSPESLSEIGFRTLDLERKDALASAANLREKADRPGVTFGEKFPRAYLHMRTTMPRFEEKGARLKIIVPMRNADEVAQSWYQRAVNPEDKHWPAGMYGVFPYIEQLLLMRCLADLRRPADVLLVSYEKMLARDTAPKIFDAIAEHIGVGDPSPFLAALSDNARVTQNSRDRDRSQDPTKFEAGSALVPAFTSVLGEAGTVSLADVRNALSGLMEDALANEALRRALLGALADTSDPDQISYRATIKDIYARELPSLDGDFAREAIAAMQATHQGSIAPAATLGANLVIHYDVSDVVQFLSVHGSVTGIQRVQLDAVLAAAERGTSTDQDKAVILDAQRGWISLPLKDFAQTMVSGASLEEAAKSCMEQLPRHEPACFGSRDVIVFLGATWTAPGLTTSMGDLRRSGARIVTYIHDVLPLEMPENFPKGHAKAFEQWLKTILTNSAAILCNSEETKAALLAHARVRLPVGVVNLDIMPTFVKEHLARPEHERRAPLDALELASVDYVLAVGTLEPRKNHLTLINAWTALQRKLGTSCPKLVLVGKDGWKTAGIHEALESSSDHCDILLLQHTDNETLAALYENALMTVSISRGEGWNLPVTESLASGVPVFAGRASAAKAALQGLAFETDALSERNVRSRLQEVLSDREGLARKRALVRQKARFKEWGDLIMETRRFIDKMLPAGPVSYGVQTRHPYRYGRDQESDLKSNRITGLQMRTGLGWNAPDSWGCWSSASIAEIDLFDLPVGSYTAYAVLTTTDKLTSLPLKVRGPDGPTWQGTLHAGQRSLVAVDFDLPPSVQGKGTLTFTSGEPYDFANDDSFAEMRTLGFALIELVLLARADMAGRVETMEVMLSTYMAH</sequence>
<keyword evidence="1 3" id="KW-0808">Transferase</keyword>
<reference evidence="3 4" key="1">
    <citation type="submission" date="2018-05" db="EMBL/GenBank/DDBJ databases">
        <title>Genomic Encyclopedia of Type Strains, Phase IV (KMG-IV): sequencing the most valuable type-strain genomes for metagenomic binning, comparative biology and taxonomic classification.</title>
        <authorList>
            <person name="Goeker M."/>
        </authorList>
    </citation>
    <scope>NUCLEOTIDE SEQUENCE [LARGE SCALE GENOMIC DNA]</scope>
    <source>
        <strain evidence="3 4">DSM 16097</strain>
    </source>
</reference>
<keyword evidence="4" id="KW-1185">Reference proteome</keyword>
<gene>
    <name evidence="3" type="ORF">C7455_103346</name>
</gene>
<dbReference type="Pfam" id="PF00685">
    <property type="entry name" value="Sulfotransfer_1"/>
    <property type="match status" value="1"/>
</dbReference>
<dbReference type="SUPFAM" id="SSF52540">
    <property type="entry name" value="P-loop containing nucleoside triphosphate hydrolases"/>
    <property type="match status" value="1"/>
</dbReference>
<dbReference type="OrthoDB" id="9790710at2"/>
<evidence type="ECO:0000313" key="4">
    <source>
        <dbReference type="Proteomes" id="UP000245708"/>
    </source>
</evidence>
<dbReference type="GO" id="GO:0016757">
    <property type="term" value="F:glycosyltransferase activity"/>
    <property type="evidence" value="ECO:0007669"/>
    <property type="project" value="TreeGrafter"/>
</dbReference>
<comment type="caution">
    <text evidence="3">The sequence shown here is derived from an EMBL/GenBank/DDBJ whole genome shotgun (WGS) entry which is preliminary data.</text>
</comment>
<evidence type="ECO:0000259" key="2">
    <source>
        <dbReference type="Pfam" id="PF00685"/>
    </source>
</evidence>
<organism evidence="3 4">
    <name type="scientific">Roseicyclus mahoneyensis</name>
    <dbReference type="NCBI Taxonomy" id="164332"/>
    <lineage>
        <taxon>Bacteria</taxon>
        <taxon>Pseudomonadati</taxon>
        <taxon>Pseudomonadota</taxon>
        <taxon>Alphaproteobacteria</taxon>
        <taxon>Rhodobacterales</taxon>
        <taxon>Roseobacteraceae</taxon>
        <taxon>Roseicyclus</taxon>
    </lineage>
</organism>
<dbReference type="InterPro" id="IPR027417">
    <property type="entry name" value="P-loop_NTPase"/>
</dbReference>
<dbReference type="AlphaFoldDB" id="A0A316GKQ0"/>
<dbReference type="Pfam" id="PF13692">
    <property type="entry name" value="Glyco_trans_1_4"/>
    <property type="match status" value="1"/>
</dbReference>
<dbReference type="InterPro" id="IPR000863">
    <property type="entry name" value="Sulfotransferase_dom"/>
</dbReference>
<name>A0A316GKQ0_9RHOB</name>
<dbReference type="SUPFAM" id="SSF53756">
    <property type="entry name" value="UDP-Glycosyltransferase/glycogen phosphorylase"/>
    <property type="match status" value="1"/>
</dbReference>
<dbReference type="CDD" id="cd03809">
    <property type="entry name" value="GT4_MtfB-like"/>
    <property type="match status" value="1"/>
</dbReference>
<dbReference type="PANTHER" id="PTHR46401:SF2">
    <property type="entry name" value="GLYCOSYLTRANSFERASE WBBK-RELATED"/>
    <property type="match status" value="1"/>
</dbReference>